<feature type="compositionally biased region" description="Low complexity" evidence="8">
    <location>
        <begin position="693"/>
        <end position="717"/>
    </location>
</feature>
<feature type="region of interest" description="Disordered" evidence="8">
    <location>
        <begin position="667"/>
        <end position="720"/>
    </location>
</feature>
<dbReference type="STRING" id="578455.G2R4A0"/>
<dbReference type="SUPFAM" id="SSF48334">
    <property type="entry name" value="DNA repair protein MutS, domain III"/>
    <property type="match status" value="1"/>
</dbReference>
<dbReference type="HOGENOM" id="CLU_002472_4_0_1"/>
<feature type="coiled-coil region" evidence="7">
    <location>
        <begin position="621"/>
        <end position="648"/>
    </location>
</feature>
<dbReference type="Gene3D" id="3.40.50.300">
    <property type="entry name" value="P-loop containing nucleotide triphosphate hydrolases"/>
    <property type="match status" value="1"/>
</dbReference>
<dbReference type="PIRSF" id="PIRSF037677">
    <property type="entry name" value="DNA_mis_repair_Msh6"/>
    <property type="match status" value="1"/>
</dbReference>
<sequence length="1057" mass="115943">MLLTRTPPAPRLRIACLGRPARTLATLRRVGRVGRWGVTTAWAPTRSGGHGPLGIRSPLQVRGKKTRTVVKLDELPQGVVAPPPELLRPPEEDEPAYPTVVLQARRNMQKFDNCVLLTRVGGFYEMYFDQADEYGPLLNLKVAQKKTSVGPVPMAGFPFFQLDRFLKILVQDLNRHVAIAEEFPNDPAEKVKSGGLMHNRRVTRIVTPGTLIDENFMDPYASNYVMAIHQPEPAAASDDASCQGDRDQRPLGTPESANIAEAPVGLAWLDLSTGSFFTQPTTLASLGSVLTRVSPREIVLDKALESGRDNVLLSVLQEERYLVSYSPHGELRQLSDWAPLLESEIPAHTVDKFTDSEVQAGNLLLHYVRDRLQGLSMKLQPPLRHESMHIMHIDKNSMRSLEIKQTIRDGAFRGSLLHAIRRTQGAPSTSLEVINFRQDLVARFIEDEELRDAIIVLLRRSHDSQRLVQKFALNRGDPDDLLRLANTIKATEDIVNLLTASTSAARSGSSPAKDDDCLSTMVGRISLDQPLELAQHIRDAIDEEGLVQQHQIEDSEAGEMMALAQEIVKTEGTEEDSSLLPKGAASKAATSTKKKNPASIRDHYGEDSEVWIMKPGASALLTRLHEQLAALRREKEQLTETLRARLNAASLTLRWTPTLGHICHVKGKDARQPPTAHNNNNSSGRGGNGGGADQPQQQQPAATAAIRTLSSSRTTRSFHQPEWTALGESLDKLRFQIRAEEQRVFAGLRARVVRGLVKLRRNARVLDELDIATSFARLAAEQGLVRPTLTAAPQTVIVGGRHPTVEGGLAEQGRTFQRNDCFLGSAVPAAQTHGRVWLITGPNMAGKSTFLRQNALITILAQIGCYVPADYASLGIVDAIFSRVGSADNLYQDQSTFMVEMLETAAILRQATPRSFVIMDEVGRGTTPEDGTAVAFAALHHLVRVNRCRALFATHFHDIADLVAQHGLRVQDGGPDGAVDMYCTDVEEDENGGFIYVHKLRKGVNRQSHALKVARLAGLPEQAIRVAQQVLQHSGVDISSHRGVEQAKAPASAAVVA</sequence>
<keyword evidence="11" id="KW-1185">Reference proteome</keyword>
<evidence type="ECO:0000256" key="3">
    <source>
        <dbReference type="ARBA" id="ARBA00022763"/>
    </source>
</evidence>
<dbReference type="GO" id="GO:0005634">
    <property type="term" value="C:nucleus"/>
    <property type="evidence" value="ECO:0007669"/>
    <property type="project" value="TreeGrafter"/>
</dbReference>
<dbReference type="Gene3D" id="1.10.1420.10">
    <property type="match status" value="3"/>
</dbReference>
<dbReference type="FunFam" id="3.40.1170.10:FF:000010">
    <property type="entry name" value="DNA mismatch repair protein Msh1"/>
    <property type="match status" value="1"/>
</dbReference>
<dbReference type="GO" id="GO:0030983">
    <property type="term" value="F:mismatched DNA binding"/>
    <property type="evidence" value="ECO:0007669"/>
    <property type="project" value="InterPro"/>
</dbReference>
<dbReference type="GO" id="GO:0005524">
    <property type="term" value="F:ATP binding"/>
    <property type="evidence" value="ECO:0007669"/>
    <property type="project" value="UniProtKB-KW"/>
</dbReference>
<dbReference type="Gene3D" id="3.40.1170.10">
    <property type="entry name" value="DNA repair protein MutS, domain I"/>
    <property type="match status" value="1"/>
</dbReference>
<feature type="region of interest" description="Disordered" evidence="8">
    <location>
        <begin position="235"/>
        <end position="256"/>
    </location>
</feature>
<dbReference type="InterPro" id="IPR016151">
    <property type="entry name" value="DNA_mismatch_repair_MutS_N"/>
</dbReference>
<dbReference type="InterPro" id="IPR045076">
    <property type="entry name" value="MutS"/>
</dbReference>
<dbReference type="InterPro" id="IPR036678">
    <property type="entry name" value="MutS_con_dom_sf"/>
</dbReference>
<keyword evidence="2" id="KW-0547">Nucleotide-binding</keyword>
<protein>
    <recommendedName>
        <fullName evidence="9">DNA mismatch repair proteins mutS family domain-containing protein</fullName>
    </recommendedName>
</protein>
<dbReference type="InterPro" id="IPR000432">
    <property type="entry name" value="DNA_mismatch_repair_MutS_C"/>
</dbReference>
<dbReference type="SMART" id="SM00533">
    <property type="entry name" value="MUTSd"/>
    <property type="match status" value="1"/>
</dbReference>
<dbReference type="InterPro" id="IPR027417">
    <property type="entry name" value="P-loop_NTPase"/>
</dbReference>
<dbReference type="SUPFAM" id="SSF53150">
    <property type="entry name" value="DNA repair protein MutS, domain II"/>
    <property type="match status" value="1"/>
</dbReference>
<gene>
    <name evidence="10" type="ORF">THITE_2047406</name>
</gene>
<dbReference type="InterPro" id="IPR007695">
    <property type="entry name" value="DNA_mismatch_repair_MutS-lik_N"/>
</dbReference>
<dbReference type="Pfam" id="PF05188">
    <property type="entry name" value="MutS_II"/>
    <property type="match status" value="1"/>
</dbReference>
<keyword evidence="4" id="KW-0067">ATP-binding</keyword>
<dbReference type="Pfam" id="PF05192">
    <property type="entry name" value="MutS_III"/>
    <property type="match status" value="1"/>
</dbReference>
<dbReference type="eggNOG" id="ENOG502QUUG">
    <property type="taxonomic scope" value="Eukaryota"/>
</dbReference>
<keyword evidence="3" id="KW-0227">DNA damage</keyword>
<feature type="region of interest" description="Disordered" evidence="8">
    <location>
        <begin position="570"/>
        <end position="601"/>
    </location>
</feature>
<dbReference type="SMART" id="SM00534">
    <property type="entry name" value="MUTSac"/>
    <property type="match status" value="1"/>
</dbReference>
<dbReference type="InterPro" id="IPR036187">
    <property type="entry name" value="DNA_mismatch_repair_MutS_sf"/>
</dbReference>
<evidence type="ECO:0000313" key="11">
    <source>
        <dbReference type="Proteomes" id="UP000008181"/>
    </source>
</evidence>
<evidence type="ECO:0000256" key="4">
    <source>
        <dbReference type="ARBA" id="ARBA00022840"/>
    </source>
</evidence>
<accession>G2R4A0</accession>
<comment type="similarity">
    <text evidence="1">Belongs to the DNA mismatch repair MutS family.</text>
</comment>
<dbReference type="RefSeq" id="XP_003652383.1">
    <property type="nucleotide sequence ID" value="XM_003652335.1"/>
</dbReference>
<evidence type="ECO:0000256" key="1">
    <source>
        <dbReference type="ARBA" id="ARBA00006271"/>
    </source>
</evidence>
<proteinExistence type="inferred from homology"/>
<dbReference type="GO" id="GO:0140664">
    <property type="term" value="F:ATP-dependent DNA damage sensor activity"/>
    <property type="evidence" value="ECO:0007669"/>
    <property type="project" value="InterPro"/>
</dbReference>
<dbReference type="InterPro" id="IPR017261">
    <property type="entry name" value="DNA_mismatch_repair_MutS/MSH"/>
</dbReference>
<dbReference type="GO" id="GO:0006298">
    <property type="term" value="P:mismatch repair"/>
    <property type="evidence" value="ECO:0007669"/>
    <property type="project" value="InterPro"/>
</dbReference>
<dbReference type="GO" id="GO:0005739">
    <property type="term" value="C:mitochondrion"/>
    <property type="evidence" value="ECO:0007669"/>
    <property type="project" value="TreeGrafter"/>
</dbReference>
<dbReference type="SUPFAM" id="SSF52540">
    <property type="entry name" value="P-loop containing nucleoside triphosphate hydrolases"/>
    <property type="match status" value="1"/>
</dbReference>
<evidence type="ECO:0000256" key="2">
    <source>
        <dbReference type="ARBA" id="ARBA00022741"/>
    </source>
</evidence>
<dbReference type="GO" id="GO:0043504">
    <property type="term" value="P:mitochondrial DNA repair"/>
    <property type="evidence" value="ECO:0007669"/>
    <property type="project" value="TreeGrafter"/>
</dbReference>
<dbReference type="InterPro" id="IPR007860">
    <property type="entry name" value="DNA_mmatch_repair_MutS_con_dom"/>
</dbReference>
<feature type="domain" description="DNA mismatch repair proteins mutS family" evidence="9">
    <location>
        <begin position="915"/>
        <end position="931"/>
    </location>
</feature>
<organism evidence="10 11">
    <name type="scientific">Thermothielavioides terrestris (strain ATCC 38088 / NRRL 8126)</name>
    <name type="common">Thielavia terrestris</name>
    <dbReference type="NCBI Taxonomy" id="578455"/>
    <lineage>
        <taxon>Eukaryota</taxon>
        <taxon>Fungi</taxon>
        <taxon>Dikarya</taxon>
        <taxon>Ascomycota</taxon>
        <taxon>Pezizomycotina</taxon>
        <taxon>Sordariomycetes</taxon>
        <taxon>Sordariomycetidae</taxon>
        <taxon>Sordariales</taxon>
        <taxon>Chaetomiaceae</taxon>
        <taxon>Thermothielavioides</taxon>
        <taxon>Thermothielavioides terrestris</taxon>
    </lineage>
</organism>
<dbReference type="FunFam" id="3.40.50.300:FF:001238">
    <property type="entry name" value="DNA mismatch repair protein"/>
    <property type="match status" value="1"/>
</dbReference>
<dbReference type="AlphaFoldDB" id="G2R4A0"/>
<dbReference type="SUPFAM" id="SSF55271">
    <property type="entry name" value="DNA repair protein MutS, domain I"/>
    <property type="match status" value="1"/>
</dbReference>
<evidence type="ECO:0000256" key="7">
    <source>
        <dbReference type="SAM" id="Coils"/>
    </source>
</evidence>
<evidence type="ECO:0000256" key="6">
    <source>
        <dbReference type="ARBA" id="ARBA00023204"/>
    </source>
</evidence>
<evidence type="ECO:0000256" key="5">
    <source>
        <dbReference type="ARBA" id="ARBA00023125"/>
    </source>
</evidence>
<dbReference type="KEGG" id="ttt:THITE_2047406"/>
<keyword evidence="6" id="KW-0234">DNA repair</keyword>
<keyword evidence="7" id="KW-0175">Coiled coil</keyword>
<dbReference type="Gene3D" id="3.30.420.110">
    <property type="entry name" value="MutS, connector domain"/>
    <property type="match status" value="1"/>
</dbReference>
<dbReference type="EMBL" id="CP003010">
    <property type="protein sequence ID" value="AEO66047.1"/>
    <property type="molecule type" value="Genomic_DNA"/>
</dbReference>
<name>G2R4A0_THETT</name>
<dbReference type="OrthoDB" id="2534523at2759"/>
<dbReference type="PANTHER" id="PTHR11361:SF34">
    <property type="entry name" value="DNA MISMATCH REPAIR PROTEIN MSH1, MITOCHONDRIAL"/>
    <property type="match status" value="1"/>
</dbReference>
<evidence type="ECO:0000256" key="8">
    <source>
        <dbReference type="SAM" id="MobiDB-lite"/>
    </source>
</evidence>
<evidence type="ECO:0000259" key="9">
    <source>
        <dbReference type="PROSITE" id="PS00486"/>
    </source>
</evidence>
<dbReference type="Proteomes" id="UP000008181">
    <property type="component" value="Chromosome 2"/>
</dbReference>
<dbReference type="GeneID" id="11514997"/>
<dbReference type="Pfam" id="PF00488">
    <property type="entry name" value="MutS_V"/>
    <property type="match status" value="1"/>
</dbReference>
<dbReference type="Pfam" id="PF01624">
    <property type="entry name" value="MutS_I"/>
    <property type="match status" value="1"/>
</dbReference>
<dbReference type="PANTHER" id="PTHR11361">
    <property type="entry name" value="DNA MISMATCH REPAIR PROTEIN MUTS FAMILY MEMBER"/>
    <property type="match status" value="1"/>
</dbReference>
<dbReference type="InterPro" id="IPR007696">
    <property type="entry name" value="DNA_mismatch_repair_MutS_core"/>
</dbReference>
<keyword evidence="5" id="KW-0238">DNA-binding</keyword>
<dbReference type="PROSITE" id="PS00486">
    <property type="entry name" value="DNA_MISMATCH_REPAIR_2"/>
    <property type="match status" value="1"/>
</dbReference>
<evidence type="ECO:0000313" key="10">
    <source>
        <dbReference type="EMBL" id="AEO66047.1"/>
    </source>
</evidence>
<reference evidence="10 11" key="1">
    <citation type="journal article" date="2011" name="Nat. Biotechnol.">
        <title>Comparative genomic analysis of the thermophilic biomass-degrading fungi Myceliophthora thermophila and Thielavia terrestris.</title>
        <authorList>
            <person name="Berka R.M."/>
            <person name="Grigoriev I.V."/>
            <person name="Otillar R."/>
            <person name="Salamov A."/>
            <person name="Grimwood J."/>
            <person name="Reid I."/>
            <person name="Ishmael N."/>
            <person name="John T."/>
            <person name="Darmond C."/>
            <person name="Moisan M.-C."/>
            <person name="Henrissat B."/>
            <person name="Coutinho P.M."/>
            <person name="Lombard V."/>
            <person name="Natvig D.O."/>
            <person name="Lindquist E."/>
            <person name="Schmutz J."/>
            <person name="Lucas S."/>
            <person name="Harris P."/>
            <person name="Powlowski J."/>
            <person name="Bellemare A."/>
            <person name="Taylor D."/>
            <person name="Butler G."/>
            <person name="de Vries R.P."/>
            <person name="Allijn I.E."/>
            <person name="van den Brink J."/>
            <person name="Ushinsky S."/>
            <person name="Storms R."/>
            <person name="Powell A.J."/>
            <person name="Paulsen I.T."/>
            <person name="Elbourne L.D.H."/>
            <person name="Baker S.E."/>
            <person name="Magnuson J."/>
            <person name="LaBoissiere S."/>
            <person name="Clutterbuck A.J."/>
            <person name="Martinez D."/>
            <person name="Wogulis M."/>
            <person name="de Leon A.L."/>
            <person name="Rey M.W."/>
            <person name="Tsang A."/>
        </authorList>
    </citation>
    <scope>NUCLEOTIDE SEQUENCE [LARGE SCALE GENOMIC DNA]</scope>
    <source>
        <strain evidence="11">ATCC 38088 / NRRL 8126</strain>
    </source>
</reference>